<dbReference type="GO" id="GO:0016746">
    <property type="term" value="F:acyltransferase activity"/>
    <property type="evidence" value="ECO:0007669"/>
    <property type="project" value="UniProtKB-KW"/>
</dbReference>
<name>A0ABT3XVG5_9FLAO</name>
<sequence>MKIEYFVKSFEELTTTELYQILKLRSDVFIVEQNCAYQDIDEKDLKCHHLMCLVDGKLAGYTRIVPTNLSYKDASIGRVVIGSKFRGLGLGKQLMENSIKACEDIFKESKIRISAQLYLLKFYNSLGFKETGNPYDEDGIPHIEMVLN</sequence>
<dbReference type="RefSeq" id="WP_267266911.1">
    <property type="nucleotide sequence ID" value="NZ_JAOVZW010000021.1"/>
</dbReference>
<evidence type="ECO:0000259" key="1">
    <source>
        <dbReference type="PROSITE" id="PS51186"/>
    </source>
</evidence>
<dbReference type="InterPro" id="IPR000182">
    <property type="entry name" value="GNAT_dom"/>
</dbReference>
<dbReference type="Gene3D" id="3.40.630.30">
    <property type="match status" value="1"/>
</dbReference>
<feature type="domain" description="N-acetyltransferase" evidence="1">
    <location>
        <begin position="8"/>
        <end position="148"/>
    </location>
</feature>
<comment type="caution">
    <text evidence="2">The sequence shown here is derived from an EMBL/GenBank/DDBJ whole genome shotgun (WGS) entry which is preliminary data.</text>
</comment>
<dbReference type="InterPro" id="IPR016181">
    <property type="entry name" value="Acyl_CoA_acyltransferase"/>
</dbReference>
<keyword evidence="3" id="KW-1185">Reference proteome</keyword>
<accession>A0ABT3XVG5</accession>
<dbReference type="CDD" id="cd04301">
    <property type="entry name" value="NAT_SF"/>
    <property type="match status" value="1"/>
</dbReference>
<dbReference type="PROSITE" id="PS51186">
    <property type="entry name" value="GNAT"/>
    <property type="match status" value="1"/>
</dbReference>
<dbReference type="EMBL" id="JAOVZW010000021">
    <property type="protein sequence ID" value="MCX8525655.1"/>
    <property type="molecule type" value="Genomic_DNA"/>
</dbReference>
<dbReference type="SUPFAM" id="SSF55729">
    <property type="entry name" value="Acyl-CoA N-acyltransferases (Nat)"/>
    <property type="match status" value="1"/>
</dbReference>
<evidence type="ECO:0000313" key="3">
    <source>
        <dbReference type="Proteomes" id="UP001073122"/>
    </source>
</evidence>
<dbReference type="Pfam" id="PF13673">
    <property type="entry name" value="Acetyltransf_10"/>
    <property type="match status" value="1"/>
</dbReference>
<dbReference type="Proteomes" id="UP001073122">
    <property type="component" value="Unassembled WGS sequence"/>
</dbReference>
<keyword evidence="2" id="KW-0012">Acyltransferase</keyword>
<evidence type="ECO:0000313" key="2">
    <source>
        <dbReference type="EMBL" id="MCX8525655.1"/>
    </source>
</evidence>
<dbReference type="EC" id="2.3.1.-" evidence="2"/>
<proteinExistence type="predicted"/>
<organism evidence="2 3">
    <name type="scientific">Chryseobacterium formosus</name>
    <dbReference type="NCBI Taxonomy" id="1537363"/>
    <lineage>
        <taxon>Bacteria</taxon>
        <taxon>Pseudomonadati</taxon>
        <taxon>Bacteroidota</taxon>
        <taxon>Flavobacteriia</taxon>
        <taxon>Flavobacteriales</taxon>
        <taxon>Weeksellaceae</taxon>
        <taxon>Chryseobacterium group</taxon>
        <taxon>Chryseobacterium</taxon>
    </lineage>
</organism>
<protein>
    <submittedName>
        <fullName evidence="2">GNAT family N-acetyltransferase</fullName>
        <ecNumber evidence="2">2.3.1.-</ecNumber>
    </submittedName>
</protein>
<reference evidence="2" key="1">
    <citation type="submission" date="2022-10" db="EMBL/GenBank/DDBJ databases">
        <title>Chryseobacterium sp. nov., a novel bacterial species.</title>
        <authorList>
            <person name="Cao Y."/>
        </authorList>
    </citation>
    <scope>NUCLEOTIDE SEQUENCE</scope>
    <source>
        <strain evidence="2">CCTCC AB2015118</strain>
    </source>
</reference>
<keyword evidence="2" id="KW-0808">Transferase</keyword>
<gene>
    <name evidence="2" type="ORF">OF897_17205</name>
</gene>